<sequence>MSTQRRHSGFTQTTALVARLIYYRAPLQTLVAQSPDTSGAAAALRSSPSRRRETRRDQSRFPGEVKSCCGLCSRLHCQVDEELLICSRLDVWPGGRCELCANHSRLSQTLTHGYYSPEQQLYIREEEELSPGPRAVEEETAATSVLPRTEGAEGAGMGLSLSRK</sequence>
<dbReference type="Proteomes" id="UP001497482">
    <property type="component" value="Chromosome 17"/>
</dbReference>
<evidence type="ECO:0000313" key="2">
    <source>
        <dbReference type="EMBL" id="CAL1586853.1"/>
    </source>
</evidence>
<dbReference type="EMBL" id="OZ035839">
    <property type="protein sequence ID" value="CAL1586853.1"/>
    <property type="molecule type" value="Genomic_DNA"/>
</dbReference>
<protein>
    <submittedName>
        <fullName evidence="2">Uncharacterized protein</fullName>
    </submittedName>
</protein>
<gene>
    <name evidence="2" type="ORF">KC01_LOCUS16837</name>
</gene>
<accession>A0AAV2KEA9</accession>
<feature type="compositionally biased region" description="Basic and acidic residues" evidence="1">
    <location>
        <begin position="50"/>
        <end position="59"/>
    </location>
</feature>
<reference evidence="2 3" key="1">
    <citation type="submission" date="2024-04" db="EMBL/GenBank/DDBJ databases">
        <authorList>
            <person name="Waldvogel A.-M."/>
            <person name="Schoenle A."/>
        </authorList>
    </citation>
    <scope>NUCLEOTIDE SEQUENCE [LARGE SCALE GENOMIC DNA]</scope>
</reference>
<proteinExistence type="predicted"/>
<feature type="compositionally biased region" description="Low complexity" evidence="1">
    <location>
        <begin position="38"/>
        <end position="47"/>
    </location>
</feature>
<organism evidence="2 3">
    <name type="scientific">Knipowitschia caucasica</name>
    <name type="common">Caucasian dwarf goby</name>
    <name type="synonym">Pomatoschistus caucasicus</name>
    <dbReference type="NCBI Taxonomy" id="637954"/>
    <lineage>
        <taxon>Eukaryota</taxon>
        <taxon>Metazoa</taxon>
        <taxon>Chordata</taxon>
        <taxon>Craniata</taxon>
        <taxon>Vertebrata</taxon>
        <taxon>Euteleostomi</taxon>
        <taxon>Actinopterygii</taxon>
        <taxon>Neopterygii</taxon>
        <taxon>Teleostei</taxon>
        <taxon>Neoteleostei</taxon>
        <taxon>Acanthomorphata</taxon>
        <taxon>Gobiaria</taxon>
        <taxon>Gobiiformes</taxon>
        <taxon>Gobioidei</taxon>
        <taxon>Gobiidae</taxon>
        <taxon>Gobiinae</taxon>
        <taxon>Knipowitschia</taxon>
    </lineage>
</organism>
<keyword evidence="3" id="KW-1185">Reference proteome</keyword>
<feature type="region of interest" description="Disordered" evidence="1">
    <location>
        <begin position="125"/>
        <end position="164"/>
    </location>
</feature>
<feature type="region of interest" description="Disordered" evidence="1">
    <location>
        <begin position="37"/>
        <end position="59"/>
    </location>
</feature>
<evidence type="ECO:0000256" key="1">
    <source>
        <dbReference type="SAM" id="MobiDB-lite"/>
    </source>
</evidence>
<dbReference type="AlphaFoldDB" id="A0AAV2KEA9"/>
<evidence type="ECO:0000313" key="3">
    <source>
        <dbReference type="Proteomes" id="UP001497482"/>
    </source>
</evidence>
<name>A0AAV2KEA9_KNICA</name>